<dbReference type="AlphaFoldDB" id="A0A2A2JU81"/>
<dbReference type="Proteomes" id="UP000218231">
    <property type="component" value="Unassembled WGS sequence"/>
</dbReference>
<proteinExistence type="predicted"/>
<dbReference type="EMBL" id="LIAE01010213">
    <property type="protein sequence ID" value="PAV65306.1"/>
    <property type="molecule type" value="Genomic_DNA"/>
</dbReference>
<gene>
    <name evidence="1" type="ORF">WR25_13037</name>
</gene>
<comment type="caution">
    <text evidence="1">The sequence shown here is derived from an EMBL/GenBank/DDBJ whole genome shotgun (WGS) entry which is preliminary data.</text>
</comment>
<name>A0A2A2JU81_9BILA</name>
<reference evidence="1 2" key="1">
    <citation type="journal article" date="2017" name="Curr. Biol.">
        <title>Genome architecture and evolution of a unichromosomal asexual nematode.</title>
        <authorList>
            <person name="Fradin H."/>
            <person name="Zegar C."/>
            <person name="Gutwein M."/>
            <person name="Lucas J."/>
            <person name="Kovtun M."/>
            <person name="Corcoran D."/>
            <person name="Baugh L.R."/>
            <person name="Kiontke K."/>
            <person name="Gunsalus K."/>
            <person name="Fitch D.H."/>
            <person name="Piano F."/>
        </authorList>
    </citation>
    <scope>NUCLEOTIDE SEQUENCE [LARGE SCALE GENOMIC DNA]</scope>
    <source>
        <strain evidence="1">PF1309</strain>
    </source>
</reference>
<evidence type="ECO:0000313" key="1">
    <source>
        <dbReference type="EMBL" id="PAV65306.1"/>
    </source>
</evidence>
<organism evidence="1 2">
    <name type="scientific">Diploscapter pachys</name>
    <dbReference type="NCBI Taxonomy" id="2018661"/>
    <lineage>
        <taxon>Eukaryota</taxon>
        <taxon>Metazoa</taxon>
        <taxon>Ecdysozoa</taxon>
        <taxon>Nematoda</taxon>
        <taxon>Chromadorea</taxon>
        <taxon>Rhabditida</taxon>
        <taxon>Rhabditina</taxon>
        <taxon>Rhabditomorpha</taxon>
        <taxon>Rhabditoidea</taxon>
        <taxon>Rhabditidae</taxon>
        <taxon>Diploscapter</taxon>
    </lineage>
</organism>
<protein>
    <submittedName>
        <fullName evidence="1">Uncharacterized protein</fullName>
    </submittedName>
</protein>
<evidence type="ECO:0000313" key="2">
    <source>
        <dbReference type="Proteomes" id="UP000218231"/>
    </source>
</evidence>
<accession>A0A2A2JU81</accession>
<dbReference type="OrthoDB" id="10001099at2759"/>
<dbReference type="PANTHER" id="PTHR35373:SF3">
    <property type="entry name" value="ACTIVATOR OF HSP90 ATPASE HOMOLOG 1-LIKE PROTEIN"/>
    <property type="match status" value="1"/>
</dbReference>
<dbReference type="PANTHER" id="PTHR35373">
    <property type="entry name" value="PROTEIN CBG16894"/>
    <property type="match status" value="1"/>
</dbReference>
<sequence length="164" mass="18646">MVKPGVDVAAKIPIKVETKKSAEKPEAVEVGKEAVEAGECSGTKEEEPIFNEEWSEVKDGKLRIKLYYFPYGDKIIDLFEVKKIKYARQDKSYAKNWGSNGLTWWGCDMKRNFRSHGEDYYNVKVDIGASFRCGFTVKNLNGFMRAIRNHVPPGCEVSMSKSFC</sequence>
<keyword evidence="2" id="KW-1185">Reference proteome</keyword>